<proteinExistence type="predicted"/>
<dbReference type="Gene3D" id="3.80.10.10">
    <property type="entry name" value="Ribonuclease Inhibitor"/>
    <property type="match status" value="1"/>
</dbReference>
<evidence type="ECO:0000313" key="3">
    <source>
        <dbReference type="Proteomes" id="UP000217790"/>
    </source>
</evidence>
<reference evidence="3" key="1">
    <citation type="journal article" date="2017" name="Nat. Ecol. Evol.">
        <title>Genome expansion and lineage-specific genetic innovations in the forest pathogenic fungi Armillaria.</title>
        <authorList>
            <person name="Sipos G."/>
            <person name="Prasanna A.N."/>
            <person name="Walter M.C."/>
            <person name="O'Connor E."/>
            <person name="Balint B."/>
            <person name="Krizsan K."/>
            <person name="Kiss B."/>
            <person name="Hess J."/>
            <person name="Varga T."/>
            <person name="Slot J."/>
            <person name="Riley R."/>
            <person name="Boka B."/>
            <person name="Rigling D."/>
            <person name="Barry K."/>
            <person name="Lee J."/>
            <person name="Mihaltcheva S."/>
            <person name="LaButti K."/>
            <person name="Lipzen A."/>
            <person name="Waldron R."/>
            <person name="Moloney N.M."/>
            <person name="Sperisen C."/>
            <person name="Kredics L."/>
            <person name="Vagvoelgyi C."/>
            <person name="Patrignani A."/>
            <person name="Fitzpatrick D."/>
            <person name="Nagy I."/>
            <person name="Doyle S."/>
            <person name="Anderson J.B."/>
            <person name="Grigoriev I.V."/>
            <person name="Gueldener U."/>
            <person name="Muensterkoetter M."/>
            <person name="Nagy L.G."/>
        </authorList>
    </citation>
    <scope>NUCLEOTIDE SEQUENCE [LARGE SCALE GENOMIC DNA]</scope>
    <source>
        <strain evidence="3">Ar21-2</strain>
    </source>
</reference>
<dbReference type="InterPro" id="IPR001810">
    <property type="entry name" value="F-box_dom"/>
</dbReference>
<dbReference type="InterPro" id="IPR036047">
    <property type="entry name" value="F-box-like_dom_sf"/>
</dbReference>
<dbReference type="EMBL" id="KZ293681">
    <property type="protein sequence ID" value="PBK86947.1"/>
    <property type="molecule type" value="Genomic_DNA"/>
</dbReference>
<sequence>MTPIPPELVLEILRYLTNEFRACCLVCRAWRRLAQPIVFSSLAVSLESHCRSWNRKFVTYPHLAGYVTRLDVCGAYSVELDTVMSDEPPFLESAETLEFVRRLPNVKHLEMEGFYLSSKRAIEVLCHFTRLERLELYVMMFSQPGDLLGLMSQMVNLKDLRITGMEIRSRNKGPVGPALHNHIDAVPKRLRNLKLQDTTKSLYIFSWLSGGAFDLDNLTDLTLTWEYFPTRHRRIEIQFPTTPQLSSYLDPFIKTAGTAIKHLRLEIEALDYDFKSYANSMQAHFISTGAMSGFTALEETLDIDSINLYFKNDAAHLVDVERLLHSVTLTNLRKIRITMSFTLNTPDHLPSYEEVPSWTSLDGLFSSPKFPSLQQLKLIIEVRSNDWYDPRWEDSGSDEEHAPDFDFHHRL</sequence>
<dbReference type="InterPro" id="IPR032675">
    <property type="entry name" value="LRR_dom_sf"/>
</dbReference>
<accession>A0A2H3DCX8</accession>
<evidence type="ECO:0000259" key="1">
    <source>
        <dbReference type="Pfam" id="PF12937"/>
    </source>
</evidence>
<keyword evidence="3" id="KW-1185">Reference proteome</keyword>
<dbReference type="OrthoDB" id="2936238at2759"/>
<feature type="domain" description="F-box" evidence="1">
    <location>
        <begin position="4"/>
        <end position="35"/>
    </location>
</feature>
<dbReference type="Proteomes" id="UP000217790">
    <property type="component" value="Unassembled WGS sequence"/>
</dbReference>
<dbReference type="InParanoid" id="A0A2H3DCX8"/>
<name>A0A2H3DCX8_ARMGA</name>
<dbReference type="Gene3D" id="1.20.1280.50">
    <property type="match status" value="1"/>
</dbReference>
<dbReference type="SUPFAM" id="SSF81383">
    <property type="entry name" value="F-box domain"/>
    <property type="match status" value="1"/>
</dbReference>
<evidence type="ECO:0000313" key="2">
    <source>
        <dbReference type="EMBL" id="PBK86947.1"/>
    </source>
</evidence>
<dbReference type="Pfam" id="PF12937">
    <property type="entry name" value="F-box-like"/>
    <property type="match status" value="1"/>
</dbReference>
<gene>
    <name evidence="2" type="ORF">ARMGADRAFT_472654</name>
</gene>
<protein>
    <recommendedName>
        <fullName evidence="1">F-box domain-containing protein</fullName>
    </recommendedName>
</protein>
<dbReference type="SUPFAM" id="SSF52047">
    <property type="entry name" value="RNI-like"/>
    <property type="match status" value="1"/>
</dbReference>
<dbReference type="OMA" id="NEFRACC"/>
<dbReference type="AlphaFoldDB" id="A0A2H3DCX8"/>
<organism evidence="2 3">
    <name type="scientific">Armillaria gallica</name>
    <name type="common">Bulbous honey fungus</name>
    <name type="synonym">Armillaria bulbosa</name>
    <dbReference type="NCBI Taxonomy" id="47427"/>
    <lineage>
        <taxon>Eukaryota</taxon>
        <taxon>Fungi</taxon>
        <taxon>Dikarya</taxon>
        <taxon>Basidiomycota</taxon>
        <taxon>Agaricomycotina</taxon>
        <taxon>Agaricomycetes</taxon>
        <taxon>Agaricomycetidae</taxon>
        <taxon>Agaricales</taxon>
        <taxon>Marasmiineae</taxon>
        <taxon>Physalacriaceae</taxon>
        <taxon>Armillaria</taxon>
    </lineage>
</organism>